<evidence type="ECO:0000313" key="4">
    <source>
        <dbReference type="EMBL" id="AEI96082.1"/>
    </source>
</evidence>
<keyword evidence="1" id="KW-0902">Two-component regulatory system</keyword>
<keyword evidence="2" id="KW-0597">Phosphoprotein</keyword>
<dbReference type="InterPro" id="IPR036641">
    <property type="entry name" value="HPT_dom_sf"/>
</dbReference>
<reference evidence="4 5" key="1">
    <citation type="journal article" date="2011" name="BMC Genomics">
        <title>Comparative genome analysis and genome-guided physiological analysis of Roseobacter litoralis.</title>
        <authorList>
            <person name="Kalhoefer D."/>
            <person name="Thole S."/>
            <person name="Voget S."/>
            <person name="Lehmann R."/>
            <person name="Liesegang H."/>
            <person name="Wollher A."/>
            <person name="Daniel R."/>
            <person name="Simon M."/>
            <person name="Brinkhoff T."/>
        </authorList>
    </citation>
    <scope>NUCLEOTIDE SEQUENCE [LARGE SCALE GENOMIC DNA]</scope>
    <source>
        <strain evidence="5">ATCC 49566 / DSM 6996 / JCM 21268 / NBRC 15278 / OCh 149</strain>
    </source>
</reference>
<dbReference type="Pfam" id="PF01627">
    <property type="entry name" value="Hpt"/>
    <property type="match status" value="1"/>
</dbReference>
<dbReference type="eggNOG" id="COG2198">
    <property type="taxonomic scope" value="Bacteria"/>
</dbReference>
<dbReference type="Proteomes" id="UP000001353">
    <property type="component" value="Chromosome"/>
</dbReference>
<dbReference type="KEGG" id="rli:RLO149_c041860"/>
<dbReference type="Gene3D" id="1.20.120.160">
    <property type="entry name" value="HPT domain"/>
    <property type="match status" value="1"/>
</dbReference>
<dbReference type="GO" id="GO:0000160">
    <property type="term" value="P:phosphorelay signal transduction system"/>
    <property type="evidence" value="ECO:0007669"/>
    <property type="project" value="UniProtKB-KW"/>
</dbReference>
<evidence type="ECO:0000256" key="2">
    <source>
        <dbReference type="PROSITE-ProRule" id="PRU00110"/>
    </source>
</evidence>
<evidence type="ECO:0000256" key="1">
    <source>
        <dbReference type="ARBA" id="ARBA00023012"/>
    </source>
</evidence>
<dbReference type="AlphaFoldDB" id="F7ZGG6"/>
<feature type="modified residue" description="Phosphohistidine" evidence="2">
    <location>
        <position position="51"/>
    </location>
</feature>
<accession>F7ZGG6</accession>
<organism evidence="4 5">
    <name type="scientific">Roseobacter litoralis (strain ATCC 49566 / DSM 6996 / JCM 21268 / NBRC 15278 / OCh 149)</name>
    <dbReference type="NCBI Taxonomy" id="391595"/>
    <lineage>
        <taxon>Bacteria</taxon>
        <taxon>Pseudomonadati</taxon>
        <taxon>Pseudomonadota</taxon>
        <taxon>Alphaproteobacteria</taxon>
        <taxon>Rhodobacterales</taxon>
        <taxon>Roseobacteraceae</taxon>
        <taxon>Roseobacter</taxon>
    </lineage>
</organism>
<dbReference type="EMBL" id="CP002623">
    <property type="protein sequence ID" value="AEI96082.1"/>
    <property type="molecule type" value="Genomic_DNA"/>
</dbReference>
<evidence type="ECO:0000259" key="3">
    <source>
        <dbReference type="PROSITE" id="PS50894"/>
    </source>
</evidence>
<keyword evidence="5" id="KW-1185">Reference proteome</keyword>
<evidence type="ECO:0000313" key="5">
    <source>
        <dbReference type="Proteomes" id="UP000001353"/>
    </source>
</evidence>
<protein>
    <recommendedName>
        <fullName evidence="3">HPt domain-containing protein</fullName>
    </recommendedName>
</protein>
<dbReference type="HOGENOM" id="CLU_164741_0_0_5"/>
<dbReference type="RefSeq" id="WP_013963961.1">
    <property type="nucleotide sequence ID" value="NC_015730.1"/>
</dbReference>
<dbReference type="OrthoDB" id="7867809at2"/>
<proteinExistence type="predicted"/>
<dbReference type="STRING" id="391595.RLO149_c041860"/>
<dbReference type="SUPFAM" id="SSF47226">
    <property type="entry name" value="Histidine-containing phosphotransfer domain, HPT domain"/>
    <property type="match status" value="1"/>
</dbReference>
<dbReference type="InterPro" id="IPR008207">
    <property type="entry name" value="Sig_transdc_His_kin_Hpt_dom"/>
</dbReference>
<dbReference type="GO" id="GO:0004672">
    <property type="term" value="F:protein kinase activity"/>
    <property type="evidence" value="ECO:0007669"/>
    <property type="project" value="UniProtKB-ARBA"/>
</dbReference>
<sequence length="110" mass="12177">MIDWDRVAALREEVGEEDFDEVVELFLQEVDEEIETLAAQSPQDGLSEKLHFLKGSALSLGFREFSGLCQNGEAALAKDPTAHVDVAELHSSYQSSRSSFLSDLPKKFAC</sequence>
<dbReference type="PROSITE" id="PS50894">
    <property type="entry name" value="HPT"/>
    <property type="match status" value="1"/>
</dbReference>
<name>F7ZGG6_ROSLO</name>
<gene>
    <name evidence="4" type="ordered locus">RLO149_c041860</name>
</gene>
<feature type="domain" description="HPt" evidence="3">
    <location>
        <begin position="11"/>
        <end position="107"/>
    </location>
</feature>